<sequence>MSTVVECELRNGGRGKVGVGKYWVTTGSRRRFSPEEEETGWNVTEKKKKTRLTKYSKPLEVEGTATVHIEKASNHRHQLQSTPFQNQSGGGRRRLGKKVKTRRLGRDLIMSNGMFKSPVHRVVTNSERERLTLAVFCLADSKMEIGLVEELIDGQRLRL</sequence>
<accession>A0ACC0NTB7</accession>
<evidence type="ECO:0000313" key="1">
    <source>
        <dbReference type="EMBL" id="KAI8556161.1"/>
    </source>
</evidence>
<protein>
    <submittedName>
        <fullName evidence="1">Uncharacterized protein</fullName>
    </submittedName>
</protein>
<proteinExistence type="predicted"/>
<comment type="caution">
    <text evidence="1">The sequence shown here is derived from an EMBL/GenBank/DDBJ whole genome shotgun (WGS) entry which is preliminary data.</text>
</comment>
<evidence type="ECO:0000313" key="2">
    <source>
        <dbReference type="Proteomes" id="UP001062846"/>
    </source>
</evidence>
<dbReference type="Proteomes" id="UP001062846">
    <property type="component" value="Chromosome 5"/>
</dbReference>
<keyword evidence="2" id="KW-1185">Reference proteome</keyword>
<reference evidence="1" key="1">
    <citation type="submission" date="2022-02" db="EMBL/GenBank/DDBJ databases">
        <title>Plant Genome Project.</title>
        <authorList>
            <person name="Zhang R.-G."/>
        </authorList>
    </citation>
    <scope>NUCLEOTIDE SEQUENCE</scope>
    <source>
        <strain evidence="1">AT1</strain>
    </source>
</reference>
<gene>
    <name evidence="1" type="ORF">RHMOL_Rhmol05G0230500</name>
</gene>
<name>A0ACC0NTB7_RHOML</name>
<organism evidence="1 2">
    <name type="scientific">Rhododendron molle</name>
    <name type="common">Chinese azalea</name>
    <name type="synonym">Azalea mollis</name>
    <dbReference type="NCBI Taxonomy" id="49168"/>
    <lineage>
        <taxon>Eukaryota</taxon>
        <taxon>Viridiplantae</taxon>
        <taxon>Streptophyta</taxon>
        <taxon>Embryophyta</taxon>
        <taxon>Tracheophyta</taxon>
        <taxon>Spermatophyta</taxon>
        <taxon>Magnoliopsida</taxon>
        <taxon>eudicotyledons</taxon>
        <taxon>Gunneridae</taxon>
        <taxon>Pentapetalae</taxon>
        <taxon>asterids</taxon>
        <taxon>Ericales</taxon>
        <taxon>Ericaceae</taxon>
        <taxon>Ericoideae</taxon>
        <taxon>Rhodoreae</taxon>
        <taxon>Rhododendron</taxon>
    </lineage>
</organism>
<dbReference type="EMBL" id="CM046392">
    <property type="protein sequence ID" value="KAI8556161.1"/>
    <property type="molecule type" value="Genomic_DNA"/>
</dbReference>